<reference evidence="2" key="1">
    <citation type="journal article" date="2014" name="Front. Microbiol.">
        <title>High frequency of phylogenetically diverse reductive dehalogenase-homologous genes in deep subseafloor sedimentary metagenomes.</title>
        <authorList>
            <person name="Kawai M."/>
            <person name="Futagami T."/>
            <person name="Toyoda A."/>
            <person name="Takaki Y."/>
            <person name="Nishi S."/>
            <person name="Hori S."/>
            <person name="Arai W."/>
            <person name="Tsubouchi T."/>
            <person name="Morono Y."/>
            <person name="Uchiyama I."/>
            <person name="Ito T."/>
            <person name="Fujiyama A."/>
            <person name="Inagaki F."/>
            <person name="Takami H."/>
        </authorList>
    </citation>
    <scope>NUCLEOTIDE SEQUENCE</scope>
    <source>
        <strain evidence="2">Expedition CK06-06</strain>
    </source>
</reference>
<dbReference type="GO" id="GO:0016881">
    <property type="term" value="F:acid-amino acid ligase activity"/>
    <property type="evidence" value="ECO:0007669"/>
    <property type="project" value="InterPro"/>
</dbReference>
<organism evidence="2">
    <name type="scientific">marine sediment metagenome</name>
    <dbReference type="NCBI Taxonomy" id="412755"/>
    <lineage>
        <taxon>unclassified sequences</taxon>
        <taxon>metagenomes</taxon>
        <taxon>ecological metagenomes</taxon>
    </lineage>
</organism>
<gene>
    <name evidence="2" type="ORF">S01H1_67385</name>
</gene>
<proteinExistence type="predicted"/>
<dbReference type="SUPFAM" id="SSF63418">
    <property type="entry name" value="MurE/MurF N-terminal domain"/>
    <property type="match status" value="1"/>
</dbReference>
<protein>
    <recommendedName>
        <fullName evidence="1">Mur ligase N-terminal catalytic domain-containing protein</fullName>
    </recommendedName>
</protein>
<feature type="domain" description="Mur ligase N-terminal catalytic" evidence="1">
    <location>
        <begin position="31"/>
        <end position="59"/>
    </location>
</feature>
<dbReference type="AlphaFoldDB" id="X0XNH1"/>
<dbReference type="EMBL" id="BARS01044624">
    <property type="protein sequence ID" value="GAG38198.1"/>
    <property type="molecule type" value="Genomic_DNA"/>
</dbReference>
<dbReference type="Gene3D" id="3.40.1390.10">
    <property type="entry name" value="MurE/MurF, N-terminal domain"/>
    <property type="match status" value="1"/>
</dbReference>
<feature type="non-terminal residue" evidence="2">
    <location>
        <position position="61"/>
    </location>
</feature>
<comment type="caution">
    <text evidence="2">The sequence shown here is derived from an EMBL/GenBank/DDBJ whole genome shotgun (WGS) entry which is preliminary data.</text>
</comment>
<dbReference type="InterPro" id="IPR000713">
    <property type="entry name" value="Mur_ligase_N"/>
</dbReference>
<dbReference type="Pfam" id="PF01225">
    <property type="entry name" value="Mur_ligase"/>
    <property type="match status" value="1"/>
</dbReference>
<dbReference type="InterPro" id="IPR035911">
    <property type="entry name" value="MurE/MurF_N"/>
</dbReference>
<accession>X0XNH1</accession>
<evidence type="ECO:0000313" key="2">
    <source>
        <dbReference type="EMBL" id="GAG38198.1"/>
    </source>
</evidence>
<evidence type="ECO:0000259" key="1">
    <source>
        <dbReference type="Pfam" id="PF01225"/>
    </source>
</evidence>
<sequence>MGAQWGKIAVKEVVSALGGRQISGSPDKLMRGLSTDSRTMVPGHMFLALRGERYDGHNFLS</sequence>
<name>X0XNH1_9ZZZZ</name>